<comment type="caution">
    <text evidence="2">The sequence shown here is derived from an EMBL/GenBank/DDBJ whole genome shotgun (WGS) entry which is preliminary data.</text>
</comment>
<gene>
    <name evidence="2" type="ORF">BaRGS_00033993</name>
</gene>
<evidence type="ECO:0000313" key="3">
    <source>
        <dbReference type="Proteomes" id="UP001519460"/>
    </source>
</evidence>
<protein>
    <submittedName>
        <fullName evidence="2">Uncharacterized protein</fullName>
    </submittedName>
</protein>
<evidence type="ECO:0000313" key="2">
    <source>
        <dbReference type="EMBL" id="KAK7474761.1"/>
    </source>
</evidence>
<reference evidence="2 3" key="1">
    <citation type="journal article" date="2023" name="Sci. Data">
        <title>Genome assembly of the Korean intertidal mud-creeper Batillaria attramentaria.</title>
        <authorList>
            <person name="Patra A.K."/>
            <person name="Ho P.T."/>
            <person name="Jun S."/>
            <person name="Lee S.J."/>
            <person name="Kim Y."/>
            <person name="Won Y.J."/>
        </authorList>
    </citation>
    <scope>NUCLEOTIDE SEQUENCE [LARGE SCALE GENOMIC DNA]</scope>
    <source>
        <strain evidence="2">Wonlab-2016</strain>
    </source>
</reference>
<dbReference type="Proteomes" id="UP001519460">
    <property type="component" value="Unassembled WGS sequence"/>
</dbReference>
<dbReference type="AlphaFoldDB" id="A0ABD0JIL4"/>
<feature type="region of interest" description="Disordered" evidence="1">
    <location>
        <begin position="39"/>
        <end position="72"/>
    </location>
</feature>
<sequence length="72" mass="7701">MDGNTPVKTLNSLALGCVFNNRLSRTGFIVCPSATPTPTIPDTQSHTQKHHDLQIHSGPFETSGNTGDMFGC</sequence>
<proteinExistence type="predicted"/>
<dbReference type="EMBL" id="JACVVK020000426">
    <property type="protein sequence ID" value="KAK7474761.1"/>
    <property type="molecule type" value="Genomic_DNA"/>
</dbReference>
<organism evidence="2 3">
    <name type="scientific">Batillaria attramentaria</name>
    <dbReference type="NCBI Taxonomy" id="370345"/>
    <lineage>
        <taxon>Eukaryota</taxon>
        <taxon>Metazoa</taxon>
        <taxon>Spiralia</taxon>
        <taxon>Lophotrochozoa</taxon>
        <taxon>Mollusca</taxon>
        <taxon>Gastropoda</taxon>
        <taxon>Caenogastropoda</taxon>
        <taxon>Sorbeoconcha</taxon>
        <taxon>Cerithioidea</taxon>
        <taxon>Batillariidae</taxon>
        <taxon>Batillaria</taxon>
    </lineage>
</organism>
<accession>A0ABD0JIL4</accession>
<keyword evidence="3" id="KW-1185">Reference proteome</keyword>
<evidence type="ECO:0000256" key="1">
    <source>
        <dbReference type="SAM" id="MobiDB-lite"/>
    </source>
</evidence>
<name>A0ABD0JIL4_9CAEN</name>